<dbReference type="Proteomes" id="UP001223586">
    <property type="component" value="Unassembled WGS sequence"/>
</dbReference>
<proteinExistence type="predicted"/>
<evidence type="ECO:0000313" key="2">
    <source>
        <dbReference type="Proteomes" id="UP001223586"/>
    </source>
</evidence>
<organism evidence="1 2">
    <name type="scientific">Bacillus chungangensis</name>
    <dbReference type="NCBI Taxonomy" id="587633"/>
    <lineage>
        <taxon>Bacteria</taxon>
        <taxon>Bacillati</taxon>
        <taxon>Bacillota</taxon>
        <taxon>Bacilli</taxon>
        <taxon>Bacillales</taxon>
        <taxon>Bacillaceae</taxon>
        <taxon>Bacillus</taxon>
    </lineage>
</organism>
<dbReference type="EMBL" id="JAUSTT010000015">
    <property type="protein sequence ID" value="MDQ0176738.1"/>
    <property type="molecule type" value="Genomic_DNA"/>
</dbReference>
<gene>
    <name evidence="1" type="ORF">J2S08_002596</name>
</gene>
<protein>
    <submittedName>
        <fullName evidence="1">Uncharacterized protein</fullName>
    </submittedName>
</protein>
<sequence length="297" mass="34815">MAGTKMILRKYKSSTNYLGLKHLEKVNIVAPFQYTIKLDHSLLMKDIAVSVFEYVGNRVLHDTVTFNNEDKVHFDSNHQFVTLDSRLRLQENYKYEFTSIEEREDYALFESEEIDLNNFVDFEFLRATEEDVQLKALPRAQVITQKNDVDLSGVKFIEEINWQVDTKKLGECLIALSFDEGRTWYGLHESSWIELDIFDIHAFYKNGIDAKNLHEINGTKYHLIRESSDKLRFAFLINRPSFDDQASSSSIKIYTSHAGEYIVADTKKYQYRYDVESKTLVFNFNEAGTYSFNYVDR</sequence>
<evidence type="ECO:0000313" key="1">
    <source>
        <dbReference type="EMBL" id="MDQ0176738.1"/>
    </source>
</evidence>
<reference evidence="1 2" key="1">
    <citation type="submission" date="2023-07" db="EMBL/GenBank/DDBJ databases">
        <title>Genomic Encyclopedia of Type Strains, Phase IV (KMG-IV): sequencing the most valuable type-strain genomes for metagenomic binning, comparative biology and taxonomic classification.</title>
        <authorList>
            <person name="Goeker M."/>
        </authorList>
    </citation>
    <scope>NUCLEOTIDE SEQUENCE [LARGE SCALE GENOMIC DNA]</scope>
    <source>
        <strain evidence="1 2">DSM 23837</strain>
    </source>
</reference>
<name>A0ABT9WTW8_9BACI</name>
<accession>A0ABT9WTW8</accession>
<keyword evidence="2" id="KW-1185">Reference proteome</keyword>
<dbReference type="RefSeq" id="WP_307230128.1">
    <property type="nucleotide sequence ID" value="NZ_JAUSTT010000015.1"/>
</dbReference>
<comment type="caution">
    <text evidence="1">The sequence shown here is derived from an EMBL/GenBank/DDBJ whole genome shotgun (WGS) entry which is preliminary data.</text>
</comment>